<sequence>MANDRDLSELKGKMKRAAIDCWMADTGFYPHIGNSKIYAKWGWMLNFYNRPDENGRGGGDGNGVTASVEAEFDAIRRAIDALVDRWLDLPDGSECDDPLQRAKTTANTLGASGGPGSGESTGDISTANNTVHEVTINKLVGSFRAPFLDKYFTQFSTVQGELAAACMILQTNYGAEREMWPAARVDASKLCERALQAWIAQQEQESDVNATMALTTVSAVAGVVTSLATAGAETIASVTALSAIAGSATIAIQGISSDVDVRGGSYQEIFQSLTEGFEKLDSVLKSQEHALNKMLRDTLAMMYSDMSRFNLDAFVLGSYPISDGTMRMERSDTQIIVNNMKRIADSLTQAVSTLQNAPARNPTPRDGSLGSGSNGTHTAASELWNRASRCLALTTSEYERGTSLFQATVEDFFQADAEAARIVAEIMAAEALTERFDR</sequence>
<evidence type="ECO:0000313" key="2">
    <source>
        <dbReference type="EMBL" id="RLP82026.1"/>
    </source>
</evidence>
<accession>A0A3L7ANM8</accession>
<comment type="caution">
    <text evidence="2">The sequence shown here is derived from an EMBL/GenBank/DDBJ whole genome shotgun (WGS) entry which is preliminary data.</text>
</comment>
<protein>
    <submittedName>
        <fullName evidence="2">Uncharacterized protein</fullName>
    </submittedName>
</protein>
<organism evidence="2 3">
    <name type="scientific">Mycetocola lacteus</name>
    <dbReference type="NCBI Taxonomy" id="76637"/>
    <lineage>
        <taxon>Bacteria</taxon>
        <taxon>Bacillati</taxon>
        <taxon>Actinomycetota</taxon>
        <taxon>Actinomycetes</taxon>
        <taxon>Micrococcales</taxon>
        <taxon>Microbacteriaceae</taxon>
        <taxon>Mycetocola</taxon>
    </lineage>
</organism>
<evidence type="ECO:0000313" key="3">
    <source>
        <dbReference type="Proteomes" id="UP000269438"/>
    </source>
</evidence>
<feature type="region of interest" description="Disordered" evidence="1">
    <location>
        <begin position="355"/>
        <end position="377"/>
    </location>
</feature>
<dbReference type="AlphaFoldDB" id="A0A3L7ANM8"/>
<dbReference type="OrthoDB" id="5061044at2"/>
<name>A0A3L7ANM8_9MICO</name>
<dbReference type="EMBL" id="RCUY01000009">
    <property type="protein sequence ID" value="RLP82026.1"/>
    <property type="molecule type" value="Genomic_DNA"/>
</dbReference>
<evidence type="ECO:0000256" key="1">
    <source>
        <dbReference type="SAM" id="MobiDB-lite"/>
    </source>
</evidence>
<dbReference type="Proteomes" id="UP000269438">
    <property type="component" value="Unassembled WGS sequence"/>
</dbReference>
<gene>
    <name evidence="2" type="ORF">D9V34_09385</name>
</gene>
<reference evidence="2 3" key="1">
    <citation type="submission" date="2018-10" db="EMBL/GenBank/DDBJ databases">
        <authorList>
            <person name="Li J."/>
        </authorList>
    </citation>
    <scope>NUCLEOTIDE SEQUENCE [LARGE SCALE GENOMIC DNA]</scope>
    <source>
        <strain evidence="2 3">JCM 11654</strain>
    </source>
</reference>
<dbReference type="RefSeq" id="WP_121688582.1">
    <property type="nucleotide sequence ID" value="NZ_RCUY01000009.1"/>
</dbReference>
<proteinExistence type="predicted"/>
<keyword evidence="3" id="KW-1185">Reference proteome</keyword>